<dbReference type="EMBL" id="JAOQJF010000039">
    <property type="protein sequence ID" value="MCU6801101.1"/>
    <property type="molecule type" value="Genomic_DNA"/>
</dbReference>
<keyword evidence="1" id="KW-1133">Transmembrane helix</keyword>
<protein>
    <submittedName>
        <fullName evidence="2">Uncharacterized protein</fullName>
    </submittedName>
</protein>
<sequence length="63" mass="7280">MKKLHLIIFTAVISIIISWFLFFPWNKQVLEDGGTIVYSSLTYKIYVWNKIGGKNTSEIEGVK</sequence>
<dbReference type="RefSeq" id="WP_158359996.1">
    <property type="nucleotide sequence ID" value="NZ_JAOQJF010000039.1"/>
</dbReference>
<reference evidence="2 3" key="1">
    <citation type="journal article" date="2021" name="ISME Commun">
        <title>Automated analysis of genomic sequences facilitates high-throughput and comprehensive description of bacteria.</title>
        <authorList>
            <person name="Hitch T.C.A."/>
        </authorList>
    </citation>
    <scope>NUCLEOTIDE SEQUENCE [LARGE SCALE GENOMIC DNA]</scope>
    <source>
        <strain evidence="3">f_CCE</strain>
    </source>
</reference>
<organism evidence="2 3">
    <name type="scientific">Alitiscatomonas aceti</name>
    <dbReference type="NCBI Taxonomy" id="2981724"/>
    <lineage>
        <taxon>Bacteria</taxon>
        <taxon>Bacillati</taxon>
        <taxon>Bacillota</taxon>
        <taxon>Clostridia</taxon>
        <taxon>Lachnospirales</taxon>
        <taxon>Lachnospiraceae</taxon>
        <taxon>Alitiscatomonas</taxon>
    </lineage>
</organism>
<evidence type="ECO:0000256" key="1">
    <source>
        <dbReference type="SAM" id="Phobius"/>
    </source>
</evidence>
<feature type="transmembrane region" description="Helical" evidence="1">
    <location>
        <begin position="6"/>
        <end position="25"/>
    </location>
</feature>
<evidence type="ECO:0000313" key="3">
    <source>
        <dbReference type="Proteomes" id="UP001652395"/>
    </source>
</evidence>
<comment type="caution">
    <text evidence="2">The sequence shown here is derived from an EMBL/GenBank/DDBJ whole genome shotgun (WGS) entry which is preliminary data.</text>
</comment>
<keyword evidence="3" id="KW-1185">Reference proteome</keyword>
<dbReference type="Proteomes" id="UP001652395">
    <property type="component" value="Unassembled WGS sequence"/>
</dbReference>
<name>A0ABT2V424_9FIRM</name>
<evidence type="ECO:0000313" key="2">
    <source>
        <dbReference type="EMBL" id="MCU6801101.1"/>
    </source>
</evidence>
<proteinExistence type="predicted"/>
<gene>
    <name evidence="2" type="ORF">OCV69_14385</name>
</gene>
<keyword evidence="1" id="KW-0472">Membrane</keyword>
<keyword evidence="1" id="KW-0812">Transmembrane</keyword>
<accession>A0ABT2V424</accession>